<feature type="compositionally biased region" description="Polar residues" evidence="1">
    <location>
        <begin position="245"/>
        <end position="261"/>
    </location>
</feature>
<evidence type="ECO:0000313" key="3">
    <source>
        <dbReference type="Proteomes" id="UP000242180"/>
    </source>
</evidence>
<feature type="region of interest" description="Disordered" evidence="1">
    <location>
        <begin position="310"/>
        <end position="380"/>
    </location>
</feature>
<dbReference type="Proteomes" id="UP000242180">
    <property type="component" value="Unassembled WGS sequence"/>
</dbReference>
<feature type="compositionally biased region" description="Polar residues" evidence="1">
    <location>
        <begin position="356"/>
        <end position="365"/>
    </location>
</feature>
<feature type="region of interest" description="Disordered" evidence="1">
    <location>
        <begin position="1"/>
        <end position="42"/>
    </location>
</feature>
<proteinExistence type="predicted"/>
<sequence length="380" mass="42736">MPSAAAVSALSLKRNQSASTTHTRLSHPTASATRSGSSQPQTKLSKLNALFTKITRSFSQLSSPPSPLSTHTQSSFFFFFSSSSSASSSSRHRSHRRNLQTHKGWRWSHYHFERRPIFFSSRIQATNDEDFHDTEFEHSHYKNHSHLSNNEAQFDNALTAPVSPPAPILCVTPSGPWTELKQRGSYHGILVENENLRPPTSASDISVHTTRRHLRHTFHVSSSNTTNIDTEDDCMYTVSTRSTQHPHTLSHMSHGYSSQRLHQPMPGSRPHAFIMNCSSLHSQDAYSTYSSACRKQGPQIWDQEFWRRPGTFGRLNNDPATPQEPHTRHPLQPKSDDPLHQHTTSRGRFEIHLEKGNSNQQNGPSTAPAELESSIPLLPS</sequence>
<dbReference type="OrthoDB" id="2290958at2759"/>
<dbReference type="AlphaFoldDB" id="A0A1X2GZ62"/>
<dbReference type="EMBL" id="MCGN01000017">
    <property type="protein sequence ID" value="ORY89220.1"/>
    <property type="molecule type" value="Genomic_DNA"/>
</dbReference>
<gene>
    <name evidence="2" type="ORF">BCR43DRAFT_528394</name>
</gene>
<keyword evidence="3" id="KW-1185">Reference proteome</keyword>
<dbReference type="InParanoid" id="A0A1X2GZ62"/>
<accession>A0A1X2GZ62</accession>
<feature type="compositionally biased region" description="Polar residues" evidence="1">
    <location>
        <begin position="13"/>
        <end position="42"/>
    </location>
</feature>
<evidence type="ECO:0000256" key="1">
    <source>
        <dbReference type="SAM" id="MobiDB-lite"/>
    </source>
</evidence>
<feature type="region of interest" description="Disordered" evidence="1">
    <location>
        <begin position="245"/>
        <end position="270"/>
    </location>
</feature>
<reference evidence="2 3" key="1">
    <citation type="submission" date="2016-07" db="EMBL/GenBank/DDBJ databases">
        <title>Pervasive Adenine N6-methylation of Active Genes in Fungi.</title>
        <authorList>
            <consortium name="DOE Joint Genome Institute"/>
            <person name="Mondo S.J."/>
            <person name="Dannebaum R.O."/>
            <person name="Kuo R.C."/>
            <person name="Labutti K."/>
            <person name="Haridas S."/>
            <person name="Kuo A."/>
            <person name="Salamov A."/>
            <person name="Ahrendt S.R."/>
            <person name="Lipzen A."/>
            <person name="Sullivan W."/>
            <person name="Andreopoulos W.B."/>
            <person name="Clum A."/>
            <person name="Lindquist E."/>
            <person name="Daum C."/>
            <person name="Ramamoorthy G.K."/>
            <person name="Gryganskyi A."/>
            <person name="Culley D."/>
            <person name="Magnuson J.K."/>
            <person name="James T.Y."/>
            <person name="O'Malley M.A."/>
            <person name="Stajich J.E."/>
            <person name="Spatafora J.W."/>
            <person name="Visel A."/>
            <person name="Grigoriev I.V."/>
        </authorList>
    </citation>
    <scope>NUCLEOTIDE SEQUENCE [LARGE SCALE GENOMIC DNA]</scope>
    <source>
        <strain evidence="2 3">NRRL 2496</strain>
    </source>
</reference>
<protein>
    <submittedName>
        <fullName evidence="2">Uncharacterized protein</fullName>
    </submittedName>
</protein>
<comment type="caution">
    <text evidence="2">The sequence shown here is derived from an EMBL/GenBank/DDBJ whole genome shotgun (WGS) entry which is preliminary data.</text>
</comment>
<organism evidence="2 3">
    <name type="scientific">Syncephalastrum racemosum</name>
    <name type="common">Filamentous fungus</name>
    <dbReference type="NCBI Taxonomy" id="13706"/>
    <lineage>
        <taxon>Eukaryota</taxon>
        <taxon>Fungi</taxon>
        <taxon>Fungi incertae sedis</taxon>
        <taxon>Mucoromycota</taxon>
        <taxon>Mucoromycotina</taxon>
        <taxon>Mucoromycetes</taxon>
        <taxon>Mucorales</taxon>
        <taxon>Syncephalastraceae</taxon>
        <taxon>Syncephalastrum</taxon>
    </lineage>
</organism>
<name>A0A1X2GZ62_SYNRA</name>
<evidence type="ECO:0000313" key="2">
    <source>
        <dbReference type="EMBL" id="ORY89220.1"/>
    </source>
</evidence>